<keyword evidence="5" id="KW-1185">Reference proteome</keyword>
<feature type="domain" description="Glycosyltransferase family 28 N-terminal" evidence="2">
    <location>
        <begin position="82"/>
        <end position="236"/>
    </location>
</feature>
<protein>
    <recommendedName>
        <fullName evidence="6">Glycosyltransferase family 28 N-terminal domain-containing protein</fullName>
    </recommendedName>
</protein>
<accession>A0A8K1CAE3</accession>
<evidence type="ECO:0000256" key="1">
    <source>
        <dbReference type="ARBA" id="ARBA00022679"/>
    </source>
</evidence>
<dbReference type="Gene3D" id="3.40.50.2000">
    <property type="entry name" value="Glycogen Phosphorylase B"/>
    <property type="match status" value="4"/>
</dbReference>
<evidence type="ECO:0000313" key="5">
    <source>
        <dbReference type="Proteomes" id="UP000794436"/>
    </source>
</evidence>
<organism evidence="4 5">
    <name type="scientific">Pythium oligandrum</name>
    <name type="common">Mycoparasitic fungus</name>
    <dbReference type="NCBI Taxonomy" id="41045"/>
    <lineage>
        <taxon>Eukaryota</taxon>
        <taxon>Sar</taxon>
        <taxon>Stramenopiles</taxon>
        <taxon>Oomycota</taxon>
        <taxon>Peronosporomycetes</taxon>
        <taxon>Pythiales</taxon>
        <taxon>Pythiaceae</taxon>
        <taxon>Pythium</taxon>
    </lineage>
</organism>
<gene>
    <name evidence="4" type="ORF">Poli38472_004596</name>
</gene>
<feature type="domain" description="Glycosyltransferase family 28 N-terminal" evidence="2">
    <location>
        <begin position="756"/>
        <end position="897"/>
    </location>
</feature>
<dbReference type="Proteomes" id="UP000794436">
    <property type="component" value="Unassembled WGS sequence"/>
</dbReference>
<dbReference type="PANTHER" id="PTHR48050">
    <property type="entry name" value="STEROL 3-BETA-GLUCOSYLTRANSFERASE"/>
    <property type="match status" value="1"/>
</dbReference>
<dbReference type="FunFam" id="3.40.50.2000:FF:000009">
    <property type="entry name" value="Sterol 3-beta-glucosyltransferase UGT80A2"/>
    <property type="match status" value="1"/>
</dbReference>
<dbReference type="FunFam" id="3.40.50.2000:FF:000163">
    <property type="entry name" value="Sterol 3-beta-glucosyltransferase"/>
    <property type="match status" value="2"/>
</dbReference>
<proteinExistence type="predicted"/>
<evidence type="ECO:0000313" key="4">
    <source>
        <dbReference type="EMBL" id="TMW59527.1"/>
    </source>
</evidence>
<dbReference type="PANTHER" id="PTHR48050:SF13">
    <property type="entry name" value="STEROL 3-BETA-GLUCOSYLTRANSFERASE UGT80A2"/>
    <property type="match status" value="1"/>
</dbReference>
<comment type="caution">
    <text evidence="4">The sequence shown here is derived from an EMBL/GenBank/DDBJ whole genome shotgun (WGS) entry which is preliminary data.</text>
</comment>
<keyword evidence="1" id="KW-0808">Transferase</keyword>
<dbReference type="OrthoDB" id="5835829at2759"/>
<evidence type="ECO:0000259" key="2">
    <source>
        <dbReference type="Pfam" id="PF03033"/>
    </source>
</evidence>
<dbReference type="InterPro" id="IPR050426">
    <property type="entry name" value="Glycosyltransferase_28"/>
</dbReference>
<feature type="domain" description="Erythromycin biosynthesis protein CIII-like C-terminal" evidence="3">
    <location>
        <begin position="389"/>
        <end position="505"/>
    </location>
</feature>
<sequence length="1322" mass="146638">MDANPSVHEVEATGAAEEWLVESNAVEAVAVFDQNGRIQLDFADDDDEYDVSVMQKYLRVLQSVHVPNPRLNDDVVPRMNVCIMIVGTRGDVQPFIGIAKRLQQDGHRVRLATHAVYREFVMEHGVEFYPLGGDPKELAAYMVKTGGHLIPLKLDTLMNDVPRNVQMINEILNSTWPAVSAADPDGNGKGIPGRPFQANAIISNPVTYGHIHVAERLGVPLHIMFPQPWVPTTVFPHPMANMAYDGKIQKRNYVSYKMVDLLMWQGTESMVNKFRSEVLGLRKIRKGDGGRDILLDLAIPHAFMWSPALVPKPHDWGHIYDVIGTVQLKGVGSSYHPTPELETFLGNDGGPIFVGFGSMILKDPAKATKMIIEAASQANVRVLIQSSWSDMAGDIKVPSNVFFLGNCPHDWLMPRVSAVVHHGGAGTTAAGLLAGKPTFIVPFFGDQPFWGRAVLVAGVGVEPCPIGELTVEKLCAAFVQLMDPQVRERAIVLAEVMSREDGVEEAVQSFYRHLPLKHMTCHVCHGQAATKWSTKDKIKICGECELVISSRPGNTASDIIQYQCIDYSARGPGSILEGAASGIGALVHELVGGMKDVVTKPAEGYREQGVKGAVVGFVKGVASGVFIRPVYGGALFADHVITGHRNMWRQPDARNNGSVIYGNKRLRRIVQKNAPPQAHVADTRIPDEKKSAKQKRFEDHDRAPVQVSYEEKQRIESTFYEITKKGLTTSHLVERQTSVPKMNICILTSGSWNDGVQPFVAIGLRLRADGHRVRLATHEQFRERIMLAGLEFFPLGGKSSTLYKYLNHTYGREKENQSVLRLGRPKQDFPGMQDLRDLVFSLWPACHNGDPVNPGLYFRADLIITHPLMFGQSIVAERLGVPIHCIGTNPWSRTQAFGSLLSATVGLASPYDYSRARLSTYDEINKLHSESMRRILSKFRSSLGLFGKPKVQNLLAYWDVPHTYLWDPVLLPKPSDWGEEITIAGHIQGEDRRRVKQESEILAFIAESSSGVLYVGIEGENWDDKAIQQVTSDLEQSAIQANCRIIFQNTGEGILEAYRRSSFAMQISPDMPIKSILPRLAGAIHWGGPSITSACTAAGIPSCVLARTPIEHFWGQAVTHAGAGILPLDVDQLSVSSLIQAMKDLQNPVLLNKARELSKIATSSEDSIERAVKSIYVNLPLEAMVCDLDPTRIARIYDQVHQLKLSHEAQFVVKKLSGPDDKPDIVYKPLKYSQRKFPRYTLRRLDASNGRYAAKRFTRIKEELFFHAPKMVQKALGHRVTEAEHVVEAPDQWTSLEIQEARVALINAEYEKLVQSQSLALS</sequence>
<dbReference type="Pfam" id="PF06722">
    <property type="entry name" value="EryCIII-like_C"/>
    <property type="match status" value="1"/>
</dbReference>
<reference evidence="4" key="1">
    <citation type="submission" date="2019-03" db="EMBL/GenBank/DDBJ databases">
        <title>Long read genome sequence of the mycoparasitic Pythium oligandrum ATCC 38472 isolated from sugarbeet rhizosphere.</title>
        <authorList>
            <person name="Gaulin E."/>
        </authorList>
    </citation>
    <scope>NUCLEOTIDE SEQUENCE</scope>
    <source>
        <strain evidence="4">ATCC 38472_TT</strain>
    </source>
</reference>
<dbReference type="GO" id="GO:0016906">
    <property type="term" value="F:sterol 3-beta-glucosyltransferase activity"/>
    <property type="evidence" value="ECO:0007669"/>
    <property type="project" value="UniProtKB-ARBA"/>
</dbReference>
<evidence type="ECO:0008006" key="6">
    <source>
        <dbReference type="Google" id="ProtNLM"/>
    </source>
</evidence>
<dbReference type="CDD" id="cd03784">
    <property type="entry name" value="GT1_Gtf-like"/>
    <property type="match status" value="1"/>
</dbReference>
<dbReference type="Pfam" id="PF03033">
    <property type="entry name" value="Glyco_transf_28"/>
    <property type="match status" value="2"/>
</dbReference>
<dbReference type="InterPro" id="IPR004276">
    <property type="entry name" value="GlycoTrans_28_N"/>
</dbReference>
<name>A0A8K1CAE3_PYTOL</name>
<dbReference type="GO" id="GO:0005975">
    <property type="term" value="P:carbohydrate metabolic process"/>
    <property type="evidence" value="ECO:0007669"/>
    <property type="project" value="InterPro"/>
</dbReference>
<dbReference type="InterPro" id="IPR010610">
    <property type="entry name" value="EryCIII-like_C"/>
</dbReference>
<dbReference type="InterPro" id="IPR002213">
    <property type="entry name" value="UDP_glucos_trans"/>
</dbReference>
<evidence type="ECO:0000259" key="3">
    <source>
        <dbReference type="Pfam" id="PF06722"/>
    </source>
</evidence>
<dbReference type="SUPFAM" id="SSF53756">
    <property type="entry name" value="UDP-Glycosyltransferase/glycogen phosphorylase"/>
    <property type="match status" value="2"/>
</dbReference>
<dbReference type="EMBL" id="SPLM01000109">
    <property type="protein sequence ID" value="TMW59527.1"/>
    <property type="molecule type" value="Genomic_DNA"/>
</dbReference>